<dbReference type="EC" id="6.-.-.-" evidence="2"/>
<keyword evidence="2" id="KW-0175">Coiled coil</keyword>
<evidence type="ECO:0000259" key="4">
    <source>
        <dbReference type="Pfam" id="PF24850"/>
    </source>
</evidence>
<evidence type="ECO:0000313" key="5">
    <source>
        <dbReference type="EMBL" id="MBT1702627.1"/>
    </source>
</evidence>
<feature type="domain" description="Bacillithiol biosynthesis BshC N-terminal Rossmann-like" evidence="3">
    <location>
        <begin position="1"/>
        <end position="363"/>
    </location>
</feature>
<proteinExistence type="inferred from homology"/>
<sequence length="522" mass="60985">MRLTKIPFTDTKAFSSFFTDYIHQKESLKPFFDQFPSIENFNKTLTNKGQSFSTENRKVLEAVIQKQYSSLIQSEPVRNNIASLTDSKTFTVTTGHQLNIFTGPLYFIYKIVTVINACRALKKKYPAYSFVPVYWMASEDHDYDEIKYFRLYGKKYVWETKQTGAVGRFKTEGFEKILNELPGDVTPFKEAYLKHKTLSDAVRYYFNELFGNEGVVVVDADDHDLKSLLKEVMKEDILKQATINHVDNTNKGLEDLGYKTQIFCRDINFFYLDNNIRSRIEKQGDRFQVLDTQLNFSEEEILTLINTQPEKFSPNVILRPLYQEIILPNLGYVGGPAEIVYWLQLKAVFDHFNTPFPVLIPRNFALVIDHTVNRKLEKTGLNLTDFFEEKNYIFNHWVLKNTRHNLTVGEEHNTISNIYNLLRKKAESIDPTLGPFVGAEGKRAINSLEKIERKLLRAEKRLHTDRLKQIESVKDALFPNGNLQERTDNFLNFYQQDNRFIAKLIEHFDPFDFSFNVLTYTE</sequence>
<evidence type="ECO:0000256" key="1">
    <source>
        <dbReference type="ARBA" id="ARBA00022598"/>
    </source>
</evidence>
<feature type="coiled-coil region" evidence="2">
    <location>
        <begin position="441"/>
        <end position="468"/>
    </location>
</feature>
<reference evidence="5 6" key="1">
    <citation type="submission" date="2021-05" db="EMBL/GenBank/DDBJ databases">
        <title>A Polyphasic approach of four new species of the genus Ohtaekwangia: Ohtaekwangia histidinii sp. nov., Ohtaekwangia cretensis sp. nov., Ohtaekwangia indiensis sp. nov., Ohtaekwangia reichenbachii sp. nov. from diverse environment.</title>
        <authorList>
            <person name="Octaviana S."/>
        </authorList>
    </citation>
    <scope>NUCLEOTIDE SEQUENCE [LARGE SCALE GENOMIC DNA]</scope>
    <source>
        <strain evidence="5 6">PWU20</strain>
    </source>
</reference>
<keyword evidence="6" id="KW-1185">Reference proteome</keyword>
<dbReference type="HAMAP" id="MF_01867">
    <property type="entry name" value="BshC"/>
    <property type="match status" value="1"/>
</dbReference>
<comment type="similarity">
    <text evidence="2">Belongs to the BshC family.</text>
</comment>
<dbReference type="PIRSF" id="PIRSF012535">
    <property type="entry name" value="UCP012535"/>
    <property type="match status" value="1"/>
</dbReference>
<dbReference type="InterPro" id="IPR055398">
    <property type="entry name" value="Rossmann-like_BshC"/>
</dbReference>
<evidence type="ECO:0000256" key="2">
    <source>
        <dbReference type="HAMAP-Rule" id="MF_01867"/>
    </source>
</evidence>
<keyword evidence="1 2" id="KW-0436">Ligase</keyword>
<comment type="caution">
    <text evidence="5">The sequence shown here is derived from an EMBL/GenBank/DDBJ whole genome shotgun (WGS) entry which is preliminary data.</text>
</comment>
<gene>
    <name evidence="2 5" type="primary">bshC</name>
    <name evidence="5" type="ORF">KK060_05005</name>
</gene>
<evidence type="ECO:0000313" key="6">
    <source>
        <dbReference type="Proteomes" id="UP000772618"/>
    </source>
</evidence>
<dbReference type="Pfam" id="PF24850">
    <property type="entry name" value="CC_BshC"/>
    <property type="match status" value="1"/>
</dbReference>
<dbReference type="InterPro" id="IPR011199">
    <property type="entry name" value="Bacillithiol_biosynth_BshC"/>
</dbReference>
<name>A0ABS5VME5_9BACT</name>
<dbReference type="RefSeq" id="WP_254152595.1">
    <property type="nucleotide sequence ID" value="NZ_JAHESD010000007.1"/>
</dbReference>
<dbReference type="EMBL" id="JAHESD010000007">
    <property type="protein sequence ID" value="MBT1702627.1"/>
    <property type="molecule type" value="Genomic_DNA"/>
</dbReference>
<dbReference type="Proteomes" id="UP000772618">
    <property type="component" value="Unassembled WGS sequence"/>
</dbReference>
<organism evidence="5 6">
    <name type="scientific">Chryseosolibacter indicus</name>
    <dbReference type="NCBI Taxonomy" id="2782351"/>
    <lineage>
        <taxon>Bacteria</taxon>
        <taxon>Pseudomonadati</taxon>
        <taxon>Bacteroidota</taxon>
        <taxon>Cytophagia</taxon>
        <taxon>Cytophagales</taxon>
        <taxon>Chryseotaleaceae</taxon>
        <taxon>Chryseosolibacter</taxon>
    </lineage>
</organism>
<dbReference type="Pfam" id="PF10079">
    <property type="entry name" value="Rossmann-like_BshC"/>
    <property type="match status" value="1"/>
</dbReference>
<evidence type="ECO:0000259" key="3">
    <source>
        <dbReference type="Pfam" id="PF10079"/>
    </source>
</evidence>
<feature type="domain" description="Bacillithiol biosynthesis BshC C-terminal coiled-coil" evidence="4">
    <location>
        <begin position="365"/>
        <end position="519"/>
    </location>
</feature>
<protein>
    <recommendedName>
        <fullName evidence="2">Putative cysteine ligase BshC</fullName>
        <ecNumber evidence="2">6.-.-.-</ecNumber>
    </recommendedName>
</protein>
<dbReference type="NCBIfam" id="TIGR03998">
    <property type="entry name" value="thiol_BshC"/>
    <property type="match status" value="1"/>
</dbReference>
<accession>A0ABS5VME5</accession>
<dbReference type="InterPro" id="IPR055399">
    <property type="entry name" value="CC_BshC"/>
</dbReference>